<dbReference type="Pfam" id="PF00646">
    <property type="entry name" value="F-box"/>
    <property type="match status" value="1"/>
</dbReference>
<dbReference type="InterPro" id="IPR001810">
    <property type="entry name" value="F-box_dom"/>
</dbReference>
<dbReference type="STRING" id="1590841.A0A2R6PRV9"/>
<comment type="caution">
    <text evidence="2">The sequence shown here is derived from an EMBL/GenBank/DDBJ whole genome shotgun (WGS) entry which is preliminary data.</text>
</comment>
<reference evidence="2 3" key="1">
    <citation type="submission" date="2017-07" db="EMBL/GenBank/DDBJ databases">
        <title>An improved, manually edited Actinidia chinensis var. chinensis (kiwifruit) genome highlights the challenges associated with draft genomes and gene prediction in plants.</title>
        <authorList>
            <person name="Pilkington S."/>
            <person name="Crowhurst R."/>
            <person name="Hilario E."/>
            <person name="Nardozza S."/>
            <person name="Fraser L."/>
            <person name="Peng Y."/>
            <person name="Gunaseelan K."/>
            <person name="Simpson R."/>
            <person name="Tahir J."/>
            <person name="Deroles S."/>
            <person name="Templeton K."/>
            <person name="Luo Z."/>
            <person name="Davy M."/>
            <person name="Cheng C."/>
            <person name="Mcneilage M."/>
            <person name="Scaglione D."/>
            <person name="Liu Y."/>
            <person name="Zhang Q."/>
            <person name="Datson P."/>
            <person name="De Silva N."/>
            <person name="Gardiner S."/>
            <person name="Bassett H."/>
            <person name="Chagne D."/>
            <person name="Mccallum J."/>
            <person name="Dzierzon H."/>
            <person name="Deng C."/>
            <person name="Wang Y.-Y."/>
            <person name="Barron N."/>
            <person name="Manako K."/>
            <person name="Bowen J."/>
            <person name="Foster T."/>
            <person name="Erridge Z."/>
            <person name="Tiffin H."/>
            <person name="Waite C."/>
            <person name="Davies K."/>
            <person name="Grierson E."/>
            <person name="Laing W."/>
            <person name="Kirk R."/>
            <person name="Chen X."/>
            <person name="Wood M."/>
            <person name="Montefiori M."/>
            <person name="Brummell D."/>
            <person name="Schwinn K."/>
            <person name="Catanach A."/>
            <person name="Fullerton C."/>
            <person name="Li D."/>
            <person name="Meiyalaghan S."/>
            <person name="Nieuwenhuizen N."/>
            <person name="Read N."/>
            <person name="Prakash R."/>
            <person name="Hunter D."/>
            <person name="Zhang H."/>
            <person name="Mckenzie M."/>
            <person name="Knabel M."/>
            <person name="Harris A."/>
            <person name="Allan A."/>
            <person name="Chen A."/>
            <person name="Janssen B."/>
            <person name="Plunkett B."/>
            <person name="Dwamena C."/>
            <person name="Voogd C."/>
            <person name="Leif D."/>
            <person name="Lafferty D."/>
            <person name="Souleyre E."/>
            <person name="Varkonyi-Gasic E."/>
            <person name="Gambi F."/>
            <person name="Hanley J."/>
            <person name="Yao J.-L."/>
            <person name="Cheung J."/>
            <person name="David K."/>
            <person name="Warren B."/>
            <person name="Marsh K."/>
            <person name="Snowden K."/>
            <person name="Lin-Wang K."/>
            <person name="Brian L."/>
            <person name="Martinez-Sanchez M."/>
            <person name="Wang M."/>
            <person name="Ileperuma N."/>
            <person name="Macnee N."/>
            <person name="Campin R."/>
            <person name="Mcatee P."/>
            <person name="Drummond R."/>
            <person name="Espley R."/>
            <person name="Ireland H."/>
            <person name="Wu R."/>
            <person name="Atkinson R."/>
            <person name="Karunairetnam S."/>
            <person name="Bulley S."/>
            <person name="Chunkath S."/>
            <person name="Hanley Z."/>
            <person name="Storey R."/>
            <person name="Thrimawithana A."/>
            <person name="Thomson S."/>
            <person name="David C."/>
            <person name="Testolin R."/>
        </authorList>
    </citation>
    <scope>NUCLEOTIDE SEQUENCE [LARGE SCALE GENOMIC DNA]</scope>
    <source>
        <strain evidence="3">cv. Red5</strain>
        <tissue evidence="2">Young leaf</tissue>
    </source>
</reference>
<dbReference type="OMA" id="VECERTT"/>
<dbReference type="SUPFAM" id="SSF81383">
    <property type="entry name" value="F-box domain"/>
    <property type="match status" value="1"/>
</dbReference>
<dbReference type="NCBIfam" id="TIGR01640">
    <property type="entry name" value="F_box_assoc_1"/>
    <property type="match status" value="1"/>
</dbReference>
<dbReference type="Gramene" id="PSR95752">
    <property type="protein sequence ID" value="PSR95752"/>
    <property type="gene ID" value="CEY00_Acc21884"/>
</dbReference>
<dbReference type="PANTHER" id="PTHR31672">
    <property type="entry name" value="BNACNNG10540D PROTEIN"/>
    <property type="match status" value="1"/>
</dbReference>
<dbReference type="InterPro" id="IPR036047">
    <property type="entry name" value="F-box-like_dom_sf"/>
</dbReference>
<keyword evidence="3" id="KW-1185">Reference proteome</keyword>
<evidence type="ECO:0000313" key="2">
    <source>
        <dbReference type="EMBL" id="PSR95752.1"/>
    </source>
</evidence>
<dbReference type="InterPro" id="IPR013187">
    <property type="entry name" value="F-box-assoc_dom_typ3"/>
</dbReference>
<dbReference type="InterPro" id="IPR017451">
    <property type="entry name" value="F-box-assoc_interact_dom"/>
</dbReference>
<evidence type="ECO:0000313" key="3">
    <source>
        <dbReference type="Proteomes" id="UP000241394"/>
    </source>
</evidence>
<evidence type="ECO:0000259" key="1">
    <source>
        <dbReference type="PROSITE" id="PS50181"/>
    </source>
</evidence>
<dbReference type="InParanoid" id="A0A2R6PRV9"/>
<protein>
    <submittedName>
        <fullName evidence="2">F-box protein</fullName>
    </submittedName>
</protein>
<dbReference type="SMART" id="SM00256">
    <property type="entry name" value="FBOX"/>
    <property type="match status" value="1"/>
</dbReference>
<sequence length="384" mass="43617">MRDSKRTNSTNGSGQVRREIVDLPLEMISEILSKLPTESILICRAVCKTWYAVSKDPCFVTELDNSQYQPTRLLLKPQVGKDISTPSYLVLVDIEKRKARQIPLDKMILDLQIMCSCNGFLCMASRKKLNPVVIYNPITMERVILPPSNMKSTVFCHEVGFGFDPSTDKYKVVRAYTGLSSRRKVRRFEIISLGESSWRELTVPQSIANRDGWAVMFWNGALYWTLSKGISTIVVQLDLTDEKFNVISFPRYFSSRHSSLGLIDVGGHLTLVQCNASVVKFWRITKNDVGGDLSLSLQVTYDTHVKWGCALGCSYVCQMNQESYLLQVGYWNYAHQRCENLSQYFPAKVQYSEFKIPGLPESFKTLRLKPNLSPLPAAYVPSDL</sequence>
<reference evidence="3" key="2">
    <citation type="journal article" date="2018" name="BMC Genomics">
        <title>A manually annotated Actinidia chinensis var. chinensis (kiwifruit) genome highlights the challenges associated with draft genomes and gene prediction in plants.</title>
        <authorList>
            <person name="Pilkington S.M."/>
            <person name="Crowhurst R."/>
            <person name="Hilario E."/>
            <person name="Nardozza S."/>
            <person name="Fraser L."/>
            <person name="Peng Y."/>
            <person name="Gunaseelan K."/>
            <person name="Simpson R."/>
            <person name="Tahir J."/>
            <person name="Deroles S.C."/>
            <person name="Templeton K."/>
            <person name="Luo Z."/>
            <person name="Davy M."/>
            <person name="Cheng C."/>
            <person name="McNeilage M."/>
            <person name="Scaglione D."/>
            <person name="Liu Y."/>
            <person name="Zhang Q."/>
            <person name="Datson P."/>
            <person name="De Silva N."/>
            <person name="Gardiner S.E."/>
            <person name="Bassett H."/>
            <person name="Chagne D."/>
            <person name="McCallum J."/>
            <person name="Dzierzon H."/>
            <person name="Deng C."/>
            <person name="Wang Y.Y."/>
            <person name="Barron L."/>
            <person name="Manako K."/>
            <person name="Bowen J."/>
            <person name="Foster T.M."/>
            <person name="Erridge Z.A."/>
            <person name="Tiffin H."/>
            <person name="Waite C.N."/>
            <person name="Davies K.M."/>
            <person name="Grierson E.P."/>
            <person name="Laing W.A."/>
            <person name="Kirk R."/>
            <person name="Chen X."/>
            <person name="Wood M."/>
            <person name="Montefiori M."/>
            <person name="Brummell D.A."/>
            <person name="Schwinn K.E."/>
            <person name="Catanach A."/>
            <person name="Fullerton C."/>
            <person name="Li D."/>
            <person name="Meiyalaghan S."/>
            <person name="Nieuwenhuizen N."/>
            <person name="Read N."/>
            <person name="Prakash R."/>
            <person name="Hunter D."/>
            <person name="Zhang H."/>
            <person name="McKenzie M."/>
            <person name="Knabel M."/>
            <person name="Harris A."/>
            <person name="Allan A.C."/>
            <person name="Gleave A."/>
            <person name="Chen A."/>
            <person name="Janssen B.J."/>
            <person name="Plunkett B."/>
            <person name="Ampomah-Dwamena C."/>
            <person name="Voogd C."/>
            <person name="Leif D."/>
            <person name="Lafferty D."/>
            <person name="Souleyre E.J.F."/>
            <person name="Varkonyi-Gasic E."/>
            <person name="Gambi F."/>
            <person name="Hanley J."/>
            <person name="Yao J.L."/>
            <person name="Cheung J."/>
            <person name="David K.M."/>
            <person name="Warren B."/>
            <person name="Marsh K."/>
            <person name="Snowden K.C."/>
            <person name="Lin-Wang K."/>
            <person name="Brian L."/>
            <person name="Martinez-Sanchez M."/>
            <person name="Wang M."/>
            <person name="Ileperuma N."/>
            <person name="Macnee N."/>
            <person name="Campin R."/>
            <person name="McAtee P."/>
            <person name="Drummond R.S.M."/>
            <person name="Espley R.V."/>
            <person name="Ireland H.S."/>
            <person name="Wu R."/>
            <person name="Atkinson R.G."/>
            <person name="Karunairetnam S."/>
            <person name="Bulley S."/>
            <person name="Chunkath S."/>
            <person name="Hanley Z."/>
            <person name="Storey R."/>
            <person name="Thrimawithana A.H."/>
            <person name="Thomson S."/>
            <person name="David C."/>
            <person name="Testolin R."/>
            <person name="Huang H."/>
            <person name="Hellens R.P."/>
            <person name="Schaffer R.J."/>
        </authorList>
    </citation>
    <scope>NUCLEOTIDE SEQUENCE [LARGE SCALE GENOMIC DNA]</scope>
    <source>
        <strain evidence="3">cv. Red5</strain>
    </source>
</reference>
<accession>A0A2R6PRV9</accession>
<gene>
    <name evidence="2" type="ORF">CEY00_Acc21884</name>
</gene>
<name>A0A2R6PRV9_ACTCC</name>
<dbReference type="Gene3D" id="1.20.1280.50">
    <property type="match status" value="1"/>
</dbReference>
<dbReference type="OrthoDB" id="5319261at2759"/>
<dbReference type="Pfam" id="PF08268">
    <property type="entry name" value="FBA_3"/>
    <property type="match status" value="1"/>
</dbReference>
<feature type="domain" description="F-box" evidence="1">
    <location>
        <begin position="17"/>
        <end position="71"/>
    </location>
</feature>
<dbReference type="PROSITE" id="PS50181">
    <property type="entry name" value="FBOX"/>
    <property type="match status" value="1"/>
</dbReference>
<organism evidence="2 3">
    <name type="scientific">Actinidia chinensis var. chinensis</name>
    <name type="common">Chinese soft-hair kiwi</name>
    <dbReference type="NCBI Taxonomy" id="1590841"/>
    <lineage>
        <taxon>Eukaryota</taxon>
        <taxon>Viridiplantae</taxon>
        <taxon>Streptophyta</taxon>
        <taxon>Embryophyta</taxon>
        <taxon>Tracheophyta</taxon>
        <taxon>Spermatophyta</taxon>
        <taxon>Magnoliopsida</taxon>
        <taxon>eudicotyledons</taxon>
        <taxon>Gunneridae</taxon>
        <taxon>Pentapetalae</taxon>
        <taxon>asterids</taxon>
        <taxon>Ericales</taxon>
        <taxon>Actinidiaceae</taxon>
        <taxon>Actinidia</taxon>
    </lineage>
</organism>
<proteinExistence type="predicted"/>
<dbReference type="AlphaFoldDB" id="A0A2R6PRV9"/>
<dbReference type="Proteomes" id="UP000241394">
    <property type="component" value="Chromosome LG23"/>
</dbReference>
<dbReference type="PANTHER" id="PTHR31672:SF13">
    <property type="entry name" value="F-BOX PROTEIN CPR30-LIKE"/>
    <property type="match status" value="1"/>
</dbReference>
<dbReference type="EMBL" id="NKQK01000023">
    <property type="protein sequence ID" value="PSR95752.1"/>
    <property type="molecule type" value="Genomic_DNA"/>
</dbReference>
<dbReference type="InterPro" id="IPR050796">
    <property type="entry name" value="SCF_F-box_component"/>
</dbReference>